<dbReference type="AlphaFoldDB" id="A0A060T6Q0"/>
<proteinExistence type="predicted"/>
<dbReference type="InterPro" id="IPR040107">
    <property type="entry name" value="Snu23"/>
</dbReference>
<dbReference type="Gene3D" id="3.30.160.60">
    <property type="entry name" value="Classic Zinc Finger"/>
    <property type="match status" value="1"/>
</dbReference>
<evidence type="ECO:0000256" key="4">
    <source>
        <dbReference type="ARBA" id="ARBA00023242"/>
    </source>
</evidence>
<sequence>MGKFDNTEEYERRARERSQAEYEARQKRGRERTPERETGARSKRVDIYEGLNQVTLVPAGAATGRRGKGVGFYCEVCDITLKDSLDFADHLNSKKHLYAAGVKEKTTRATLEDVKKRLDYLRKKVREQQADQIYDIQKRIAERKRIEEEERAARRARKARKLQRQSAAAHNDDNGNDEVAAAMGFSGFGGSKK</sequence>
<dbReference type="PANTHER" id="PTHR45986">
    <property type="entry name" value="ZINC FINGER MATRIN-TYPE PROTEIN 2"/>
    <property type="match status" value="1"/>
</dbReference>
<reference evidence="7" key="1">
    <citation type="submission" date="2014-02" db="EMBL/GenBank/DDBJ databases">
        <authorList>
            <person name="Genoscope - CEA"/>
        </authorList>
    </citation>
    <scope>NUCLEOTIDE SEQUENCE</scope>
    <source>
        <strain evidence="7">LS3</strain>
    </source>
</reference>
<dbReference type="SUPFAM" id="SSF57667">
    <property type="entry name" value="beta-beta-alpha zinc fingers"/>
    <property type="match status" value="1"/>
</dbReference>
<evidence type="ECO:0000256" key="5">
    <source>
        <dbReference type="SAM" id="MobiDB-lite"/>
    </source>
</evidence>
<name>A0A060T6Q0_BLAAD</name>
<accession>A0A060T6Q0</accession>
<protein>
    <submittedName>
        <fullName evidence="7">ARAD1B13794p</fullName>
    </submittedName>
</protein>
<dbReference type="GO" id="GO:0008270">
    <property type="term" value="F:zinc ion binding"/>
    <property type="evidence" value="ECO:0007669"/>
    <property type="project" value="UniProtKB-KW"/>
</dbReference>
<evidence type="ECO:0000313" key="7">
    <source>
        <dbReference type="EMBL" id="CDP36474.1"/>
    </source>
</evidence>
<evidence type="ECO:0000256" key="3">
    <source>
        <dbReference type="ARBA" id="ARBA00022833"/>
    </source>
</evidence>
<dbReference type="Pfam" id="PF12874">
    <property type="entry name" value="zf-met"/>
    <property type="match status" value="1"/>
</dbReference>
<keyword evidence="4" id="KW-0539">Nucleus</keyword>
<dbReference type="InterPro" id="IPR036236">
    <property type="entry name" value="Znf_C2H2_sf"/>
</dbReference>
<dbReference type="InterPro" id="IPR013087">
    <property type="entry name" value="Znf_C2H2_type"/>
</dbReference>
<dbReference type="GO" id="GO:0000398">
    <property type="term" value="P:mRNA splicing, via spliceosome"/>
    <property type="evidence" value="ECO:0007669"/>
    <property type="project" value="InterPro"/>
</dbReference>
<feature type="region of interest" description="Disordered" evidence="5">
    <location>
        <begin position="148"/>
        <end position="193"/>
    </location>
</feature>
<dbReference type="GO" id="GO:0005681">
    <property type="term" value="C:spliceosomal complex"/>
    <property type="evidence" value="ECO:0007669"/>
    <property type="project" value="InterPro"/>
</dbReference>
<dbReference type="GO" id="GO:0046540">
    <property type="term" value="C:U4/U6 x U5 tri-snRNP complex"/>
    <property type="evidence" value="ECO:0007669"/>
    <property type="project" value="TreeGrafter"/>
</dbReference>
<feature type="region of interest" description="Disordered" evidence="5">
    <location>
        <begin position="1"/>
        <end position="43"/>
    </location>
</feature>
<evidence type="ECO:0000256" key="1">
    <source>
        <dbReference type="ARBA" id="ARBA00022723"/>
    </source>
</evidence>
<dbReference type="EMBL" id="HG937692">
    <property type="protein sequence ID" value="CDP36474.1"/>
    <property type="molecule type" value="Genomic_DNA"/>
</dbReference>
<reference evidence="7" key="2">
    <citation type="submission" date="2014-06" db="EMBL/GenBank/DDBJ databases">
        <title>The complete genome of Blastobotrys (Arxula) adeninivorans LS3 - a yeast of biotechnological interest.</title>
        <authorList>
            <person name="Kunze G."/>
            <person name="Gaillardin C."/>
            <person name="Czernicka M."/>
            <person name="Durrens P."/>
            <person name="Martin T."/>
            <person name="Boer E."/>
            <person name="Gabaldon T."/>
            <person name="Cruz J."/>
            <person name="Talla E."/>
            <person name="Marck C."/>
            <person name="Goffeau A."/>
            <person name="Barbe V."/>
            <person name="Baret P."/>
            <person name="Baronian K."/>
            <person name="Beier S."/>
            <person name="Bleykasten C."/>
            <person name="Bode R."/>
            <person name="Casaregola S."/>
            <person name="Despons L."/>
            <person name="Fairhead C."/>
            <person name="Giersberg M."/>
            <person name="Gierski P."/>
            <person name="Hahnel U."/>
            <person name="Hartmann A."/>
            <person name="Jankowska D."/>
            <person name="Jubin C."/>
            <person name="Jung P."/>
            <person name="Lafontaine I."/>
            <person name="Leh-Louis V."/>
            <person name="Lemaire M."/>
            <person name="Marcet-Houben M."/>
            <person name="Mascher M."/>
            <person name="Morel G."/>
            <person name="Richard G.-F."/>
            <person name="Riechen J."/>
            <person name="Sacerdot C."/>
            <person name="Sarkar A."/>
            <person name="Savel G."/>
            <person name="Schacherer J."/>
            <person name="Sherman D."/>
            <person name="Straub M.-L."/>
            <person name="Stein N."/>
            <person name="Thierry A."/>
            <person name="Trautwein-Schult A."/>
            <person name="Westhof E."/>
            <person name="Worch S."/>
            <person name="Dujon B."/>
            <person name="Souciet J.-L."/>
            <person name="Wincker P."/>
            <person name="Scholz U."/>
            <person name="Neuveglise N."/>
        </authorList>
    </citation>
    <scope>NUCLEOTIDE SEQUENCE</scope>
    <source>
        <strain evidence="7">LS3</strain>
    </source>
</reference>
<feature type="compositionally biased region" description="Basic residues" evidence="5">
    <location>
        <begin position="154"/>
        <end position="163"/>
    </location>
</feature>
<dbReference type="PANTHER" id="PTHR45986:SF1">
    <property type="entry name" value="ZINC FINGER MATRIN-TYPE PROTEIN 2"/>
    <property type="match status" value="1"/>
</dbReference>
<keyword evidence="2" id="KW-0863">Zinc-finger</keyword>
<feature type="domain" description="U1-type" evidence="6">
    <location>
        <begin position="69"/>
        <end position="103"/>
    </location>
</feature>
<dbReference type="SMART" id="SM00451">
    <property type="entry name" value="ZnF_U1"/>
    <property type="match status" value="1"/>
</dbReference>
<keyword evidence="3" id="KW-0862">Zinc</keyword>
<gene>
    <name evidence="7" type="ORF">GNLVRS02_ARAD1B13794g</name>
</gene>
<keyword evidence="1" id="KW-0479">Metal-binding</keyword>
<evidence type="ECO:0000256" key="2">
    <source>
        <dbReference type="ARBA" id="ARBA00022771"/>
    </source>
</evidence>
<dbReference type="GO" id="GO:0003676">
    <property type="term" value="F:nucleic acid binding"/>
    <property type="evidence" value="ECO:0007669"/>
    <property type="project" value="InterPro"/>
</dbReference>
<organism evidence="7">
    <name type="scientific">Blastobotrys adeninivorans</name>
    <name type="common">Yeast</name>
    <name type="synonym">Arxula adeninivorans</name>
    <dbReference type="NCBI Taxonomy" id="409370"/>
    <lineage>
        <taxon>Eukaryota</taxon>
        <taxon>Fungi</taxon>
        <taxon>Dikarya</taxon>
        <taxon>Ascomycota</taxon>
        <taxon>Saccharomycotina</taxon>
        <taxon>Dipodascomycetes</taxon>
        <taxon>Dipodascales</taxon>
        <taxon>Trichomonascaceae</taxon>
        <taxon>Blastobotrys</taxon>
    </lineage>
</organism>
<dbReference type="InterPro" id="IPR003604">
    <property type="entry name" value="Matrin/U1-like-C_Znf_C2H2"/>
</dbReference>
<evidence type="ECO:0000259" key="6">
    <source>
        <dbReference type="SMART" id="SM00451"/>
    </source>
</evidence>